<organism evidence="2 3">
    <name type="scientific">Trifolium medium</name>
    <dbReference type="NCBI Taxonomy" id="97028"/>
    <lineage>
        <taxon>Eukaryota</taxon>
        <taxon>Viridiplantae</taxon>
        <taxon>Streptophyta</taxon>
        <taxon>Embryophyta</taxon>
        <taxon>Tracheophyta</taxon>
        <taxon>Spermatophyta</taxon>
        <taxon>Magnoliopsida</taxon>
        <taxon>eudicotyledons</taxon>
        <taxon>Gunneridae</taxon>
        <taxon>Pentapetalae</taxon>
        <taxon>rosids</taxon>
        <taxon>fabids</taxon>
        <taxon>Fabales</taxon>
        <taxon>Fabaceae</taxon>
        <taxon>Papilionoideae</taxon>
        <taxon>50 kb inversion clade</taxon>
        <taxon>NPAAA clade</taxon>
        <taxon>Hologalegina</taxon>
        <taxon>IRL clade</taxon>
        <taxon>Trifolieae</taxon>
        <taxon>Trifolium</taxon>
    </lineage>
</organism>
<protein>
    <submittedName>
        <fullName evidence="2">Uncharacterized protein</fullName>
    </submittedName>
</protein>
<proteinExistence type="predicted"/>
<accession>A0A392SIE9</accession>
<keyword evidence="3" id="KW-1185">Reference proteome</keyword>
<dbReference type="AlphaFoldDB" id="A0A392SIE9"/>
<name>A0A392SIE9_9FABA</name>
<feature type="compositionally biased region" description="Basic residues" evidence="1">
    <location>
        <begin position="1"/>
        <end position="16"/>
    </location>
</feature>
<comment type="caution">
    <text evidence="2">The sequence shown here is derived from an EMBL/GenBank/DDBJ whole genome shotgun (WGS) entry which is preliminary data.</text>
</comment>
<feature type="region of interest" description="Disordered" evidence="1">
    <location>
        <begin position="1"/>
        <end position="103"/>
    </location>
</feature>
<evidence type="ECO:0000256" key="1">
    <source>
        <dbReference type="SAM" id="MobiDB-lite"/>
    </source>
</evidence>
<feature type="compositionally biased region" description="Basic and acidic residues" evidence="1">
    <location>
        <begin position="17"/>
        <end position="32"/>
    </location>
</feature>
<evidence type="ECO:0000313" key="2">
    <source>
        <dbReference type="EMBL" id="MCI48227.1"/>
    </source>
</evidence>
<dbReference type="EMBL" id="LXQA010383357">
    <property type="protein sequence ID" value="MCI48227.1"/>
    <property type="molecule type" value="Genomic_DNA"/>
</dbReference>
<sequence>SKKSRSRSRSRSKTPPRRLEVHNRRPVLERLHQPSKKRDRTPPREDRVSSSKKEKAIERTEQRHRSPQGLVLMAKQGPSSSLSRENHGHSNPTPPRDNSPRHS</sequence>
<dbReference type="Proteomes" id="UP000265520">
    <property type="component" value="Unassembled WGS sequence"/>
</dbReference>
<feature type="non-terminal residue" evidence="2">
    <location>
        <position position="1"/>
    </location>
</feature>
<reference evidence="2 3" key="1">
    <citation type="journal article" date="2018" name="Front. Plant Sci.">
        <title>Red Clover (Trifolium pratense) and Zigzag Clover (T. medium) - A Picture of Genomic Similarities and Differences.</title>
        <authorList>
            <person name="Dluhosova J."/>
            <person name="Istvanek J."/>
            <person name="Nedelnik J."/>
            <person name="Repkova J."/>
        </authorList>
    </citation>
    <scope>NUCLEOTIDE SEQUENCE [LARGE SCALE GENOMIC DNA]</scope>
    <source>
        <strain evidence="3">cv. 10/8</strain>
        <tissue evidence="2">Leaf</tissue>
    </source>
</reference>
<evidence type="ECO:0000313" key="3">
    <source>
        <dbReference type="Proteomes" id="UP000265520"/>
    </source>
</evidence>
<feature type="compositionally biased region" description="Basic and acidic residues" evidence="1">
    <location>
        <begin position="40"/>
        <end position="64"/>
    </location>
</feature>
<feature type="non-terminal residue" evidence="2">
    <location>
        <position position="103"/>
    </location>
</feature>